<evidence type="ECO:0000313" key="1">
    <source>
        <dbReference type="EMBL" id="GAA2428094.1"/>
    </source>
</evidence>
<sequence length="80" mass="8614">MESRTQHPSAVFADSEDFARATRGAGTGTTAEILLGLDDGGFWWTPTPVRTAVAPVFVPTVPLSELPEEALDALRTWATR</sequence>
<organism evidence="1 2">
    <name type="scientific">Streptomyces macrosporus</name>
    <dbReference type="NCBI Taxonomy" id="44032"/>
    <lineage>
        <taxon>Bacteria</taxon>
        <taxon>Bacillati</taxon>
        <taxon>Actinomycetota</taxon>
        <taxon>Actinomycetes</taxon>
        <taxon>Kitasatosporales</taxon>
        <taxon>Streptomycetaceae</taxon>
        <taxon>Streptomyces</taxon>
    </lineage>
</organism>
<name>A0ABN3JE97_9ACTN</name>
<protein>
    <submittedName>
        <fullName evidence="1">Uncharacterized protein</fullName>
    </submittedName>
</protein>
<keyword evidence="2" id="KW-1185">Reference proteome</keyword>
<comment type="caution">
    <text evidence="1">The sequence shown here is derived from an EMBL/GenBank/DDBJ whole genome shotgun (WGS) entry which is preliminary data.</text>
</comment>
<accession>A0ABN3JE97</accession>
<dbReference type="RefSeq" id="WP_344320667.1">
    <property type="nucleotide sequence ID" value="NZ_BAAASZ010000006.1"/>
</dbReference>
<reference evidence="1 2" key="1">
    <citation type="journal article" date="2019" name="Int. J. Syst. Evol. Microbiol.">
        <title>The Global Catalogue of Microorganisms (GCM) 10K type strain sequencing project: providing services to taxonomists for standard genome sequencing and annotation.</title>
        <authorList>
            <consortium name="The Broad Institute Genomics Platform"/>
            <consortium name="The Broad Institute Genome Sequencing Center for Infectious Disease"/>
            <person name="Wu L."/>
            <person name="Ma J."/>
        </authorList>
    </citation>
    <scope>NUCLEOTIDE SEQUENCE [LARGE SCALE GENOMIC DNA]</scope>
    <source>
        <strain evidence="1 2">JCM 6305</strain>
    </source>
</reference>
<proteinExistence type="predicted"/>
<dbReference type="Proteomes" id="UP001501638">
    <property type="component" value="Unassembled WGS sequence"/>
</dbReference>
<evidence type="ECO:0000313" key="2">
    <source>
        <dbReference type="Proteomes" id="UP001501638"/>
    </source>
</evidence>
<dbReference type="EMBL" id="BAAASZ010000006">
    <property type="protein sequence ID" value="GAA2428094.1"/>
    <property type="molecule type" value="Genomic_DNA"/>
</dbReference>
<gene>
    <name evidence="1" type="ORF">GCM10010405_08360</name>
</gene>